<dbReference type="RefSeq" id="XP_001303967.1">
    <property type="nucleotide sequence ID" value="XM_001303966.1"/>
</dbReference>
<dbReference type="VEuPathDB" id="TrichDB:TVAG_344710"/>
<keyword evidence="6" id="KW-0012">Acyltransferase</keyword>
<reference evidence="7" key="1">
    <citation type="submission" date="2006-10" db="EMBL/GenBank/DDBJ databases">
        <authorList>
            <person name="Amadeo P."/>
            <person name="Zhao Q."/>
            <person name="Wortman J."/>
            <person name="Fraser-Liggett C."/>
            <person name="Carlton J."/>
        </authorList>
    </citation>
    <scope>NUCLEOTIDE SEQUENCE</scope>
    <source>
        <strain evidence="7">G3</strain>
    </source>
</reference>
<dbReference type="OrthoDB" id="272512at2759"/>
<dbReference type="EMBL" id="DS114062">
    <property type="protein sequence ID" value="EAX91037.1"/>
    <property type="molecule type" value="Genomic_DNA"/>
</dbReference>
<name>A2FVM2_TRIV3</name>
<organism evidence="7 8">
    <name type="scientific">Trichomonas vaginalis (strain ATCC PRA-98 / G3)</name>
    <dbReference type="NCBI Taxonomy" id="412133"/>
    <lineage>
        <taxon>Eukaryota</taxon>
        <taxon>Metamonada</taxon>
        <taxon>Parabasalia</taxon>
        <taxon>Trichomonadida</taxon>
        <taxon>Trichomonadidae</taxon>
        <taxon>Trichomonas</taxon>
    </lineage>
</organism>
<protein>
    <recommendedName>
        <fullName evidence="9">Phospholipid/glycerol acyltransferase domain-containing protein</fullName>
    </recommendedName>
</protein>
<proteinExistence type="predicted"/>
<keyword evidence="5" id="KW-0472">Membrane</keyword>
<keyword evidence="4" id="KW-0443">Lipid metabolism</keyword>
<evidence type="ECO:0000256" key="3">
    <source>
        <dbReference type="ARBA" id="ARBA00022989"/>
    </source>
</evidence>
<dbReference type="PANTHER" id="PTHR23063">
    <property type="entry name" value="PHOSPHOLIPID ACYLTRANSFERASE"/>
    <property type="match status" value="1"/>
</dbReference>
<keyword evidence="3" id="KW-1133">Transmembrane helix</keyword>
<dbReference type="AlphaFoldDB" id="A2FVM2"/>
<dbReference type="InParanoid" id="A2FVM2"/>
<evidence type="ECO:0008006" key="9">
    <source>
        <dbReference type="Google" id="ProtNLM"/>
    </source>
</evidence>
<dbReference type="VEuPathDB" id="TrichDB:TVAGG3_0949340"/>
<gene>
    <name evidence="7" type="ORF">TVAG_344710</name>
</gene>
<reference evidence="7" key="2">
    <citation type="journal article" date="2007" name="Science">
        <title>Draft genome sequence of the sexually transmitted pathogen Trichomonas vaginalis.</title>
        <authorList>
            <person name="Carlton J.M."/>
            <person name="Hirt R.P."/>
            <person name="Silva J.C."/>
            <person name="Delcher A.L."/>
            <person name="Schatz M."/>
            <person name="Zhao Q."/>
            <person name="Wortman J.R."/>
            <person name="Bidwell S.L."/>
            <person name="Alsmark U.C.M."/>
            <person name="Besteiro S."/>
            <person name="Sicheritz-Ponten T."/>
            <person name="Noel C.J."/>
            <person name="Dacks J.B."/>
            <person name="Foster P.G."/>
            <person name="Simillion C."/>
            <person name="Van de Peer Y."/>
            <person name="Miranda-Saavedra D."/>
            <person name="Barton G.J."/>
            <person name="Westrop G.D."/>
            <person name="Mueller S."/>
            <person name="Dessi D."/>
            <person name="Fiori P.L."/>
            <person name="Ren Q."/>
            <person name="Paulsen I."/>
            <person name="Zhang H."/>
            <person name="Bastida-Corcuera F.D."/>
            <person name="Simoes-Barbosa A."/>
            <person name="Brown M.T."/>
            <person name="Hayes R.D."/>
            <person name="Mukherjee M."/>
            <person name="Okumura C.Y."/>
            <person name="Schneider R."/>
            <person name="Smith A.J."/>
            <person name="Vanacova S."/>
            <person name="Villalvazo M."/>
            <person name="Haas B.J."/>
            <person name="Pertea M."/>
            <person name="Feldblyum T.V."/>
            <person name="Utterback T.R."/>
            <person name="Shu C.L."/>
            <person name="Osoegawa K."/>
            <person name="de Jong P.J."/>
            <person name="Hrdy I."/>
            <person name="Horvathova L."/>
            <person name="Zubacova Z."/>
            <person name="Dolezal P."/>
            <person name="Malik S.B."/>
            <person name="Logsdon J.M. Jr."/>
            <person name="Henze K."/>
            <person name="Gupta A."/>
            <person name="Wang C.C."/>
            <person name="Dunne R.L."/>
            <person name="Upcroft J.A."/>
            <person name="Upcroft P."/>
            <person name="White O."/>
            <person name="Salzberg S.L."/>
            <person name="Tang P."/>
            <person name="Chiu C.-H."/>
            <person name="Lee Y.-S."/>
            <person name="Embley T.M."/>
            <person name="Coombs G.H."/>
            <person name="Mottram J.C."/>
            <person name="Tachezy J."/>
            <person name="Fraser-Liggett C.M."/>
            <person name="Johnson P.J."/>
        </authorList>
    </citation>
    <scope>NUCLEOTIDE SEQUENCE [LARGE SCALE GENOMIC DNA]</scope>
    <source>
        <strain evidence="7">G3</strain>
    </source>
</reference>
<sequence>MLVLLGESNITLKPTALIPNYFEEEENIRPNAGDIIISNCVSYISLFWYQFVLSPLFVITSGPDYVVCKSFFPLLGDIFAGRKINHGKTMQFSTAIKIAKRNQQPIVIFPEETFTNGKYVIKFTDFTKKLTFDGKIFIYGISHSIGVMSPCCFESNIGLHIIMMLGRFGTSMRVFSALPQDIPKLDDQFIENSRNIMATILRIPTSSFSASDRVEFYKTNTD</sequence>
<dbReference type="GO" id="GO:0006629">
    <property type="term" value="P:lipid metabolic process"/>
    <property type="evidence" value="ECO:0007669"/>
    <property type="project" value="UniProtKB-KW"/>
</dbReference>
<dbReference type="GO" id="GO:0016746">
    <property type="term" value="F:acyltransferase activity"/>
    <property type="evidence" value="ECO:0007669"/>
    <property type="project" value="UniProtKB-KW"/>
</dbReference>
<keyword evidence="2" id="KW-0812">Transmembrane</keyword>
<evidence type="ECO:0000256" key="4">
    <source>
        <dbReference type="ARBA" id="ARBA00023098"/>
    </source>
</evidence>
<evidence type="ECO:0000313" key="8">
    <source>
        <dbReference type="Proteomes" id="UP000001542"/>
    </source>
</evidence>
<keyword evidence="8" id="KW-1185">Reference proteome</keyword>
<evidence type="ECO:0000256" key="2">
    <source>
        <dbReference type="ARBA" id="ARBA00022692"/>
    </source>
</evidence>
<accession>A2FVM2</accession>
<evidence type="ECO:0000313" key="7">
    <source>
        <dbReference type="EMBL" id="EAX91037.1"/>
    </source>
</evidence>
<dbReference type="Proteomes" id="UP000001542">
    <property type="component" value="Unassembled WGS sequence"/>
</dbReference>
<dbReference type="PANTHER" id="PTHR23063:SF52">
    <property type="entry name" value="LYSOPHOSPHATIDYLCHOLINE ACYLTRANSFERASE"/>
    <property type="match status" value="1"/>
</dbReference>
<evidence type="ECO:0000256" key="1">
    <source>
        <dbReference type="ARBA" id="ARBA00022679"/>
    </source>
</evidence>
<evidence type="ECO:0000256" key="6">
    <source>
        <dbReference type="ARBA" id="ARBA00023315"/>
    </source>
</evidence>
<keyword evidence="1" id="KW-0808">Transferase</keyword>
<dbReference type="KEGG" id="tva:4748730"/>
<evidence type="ECO:0000256" key="5">
    <source>
        <dbReference type="ARBA" id="ARBA00023136"/>
    </source>
</evidence>